<keyword evidence="3" id="KW-1185">Reference proteome</keyword>
<name>A0A8E2AJZ0_9APHY</name>
<keyword evidence="1" id="KW-1133">Transmembrane helix</keyword>
<feature type="transmembrane region" description="Helical" evidence="1">
    <location>
        <begin position="74"/>
        <end position="96"/>
    </location>
</feature>
<proteinExistence type="predicted"/>
<keyword evidence="1" id="KW-0472">Membrane</keyword>
<evidence type="ECO:0000313" key="2">
    <source>
        <dbReference type="EMBL" id="OCH84754.1"/>
    </source>
</evidence>
<sequence>MDRRRSPHDGRVRILGLRPYHPQGVTRSAGGAYAIDPHRGYGGGGREKSLRYVTLAIVSYIPGTHTPALSYHRLIVYLSSGISLVVVAPGCAWLAVSLQITTAGWHLM</sequence>
<dbReference type="Proteomes" id="UP000250043">
    <property type="component" value="Unassembled WGS sequence"/>
</dbReference>
<dbReference type="EMBL" id="KV722638">
    <property type="protein sequence ID" value="OCH84754.1"/>
    <property type="molecule type" value="Genomic_DNA"/>
</dbReference>
<organism evidence="2 3">
    <name type="scientific">Obba rivulosa</name>
    <dbReference type="NCBI Taxonomy" id="1052685"/>
    <lineage>
        <taxon>Eukaryota</taxon>
        <taxon>Fungi</taxon>
        <taxon>Dikarya</taxon>
        <taxon>Basidiomycota</taxon>
        <taxon>Agaricomycotina</taxon>
        <taxon>Agaricomycetes</taxon>
        <taxon>Polyporales</taxon>
        <taxon>Gelatoporiaceae</taxon>
        <taxon>Obba</taxon>
    </lineage>
</organism>
<accession>A0A8E2AJZ0</accession>
<evidence type="ECO:0000313" key="3">
    <source>
        <dbReference type="Proteomes" id="UP000250043"/>
    </source>
</evidence>
<reference evidence="2 3" key="1">
    <citation type="submission" date="2016-07" db="EMBL/GenBank/DDBJ databases">
        <title>Draft genome of the white-rot fungus Obba rivulosa 3A-2.</title>
        <authorList>
            <consortium name="DOE Joint Genome Institute"/>
            <person name="Miettinen O."/>
            <person name="Riley R."/>
            <person name="Acob R."/>
            <person name="Barry K."/>
            <person name="Cullen D."/>
            <person name="De Vries R."/>
            <person name="Hainaut M."/>
            <person name="Hatakka A."/>
            <person name="Henrissat B."/>
            <person name="Hilden K."/>
            <person name="Kuo R."/>
            <person name="Labutti K."/>
            <person name="Lipzen A."/>
            <person name="Makela M.R."/>
            <person name="Sandor L."/>
            <person name="Spatafora J.W."/>
            <person name="Grigoriev I.V."/>
            <person name="Hibbett D.S."/>
        </authorList>
    </citation>
    <scope>NUCLEOTIDE SEQUENCE [LARGE SCALE GENOMIC DNA]</scope>
    <source>
        <strain evidence="2 3">3A-2</strain>
    </source>
</reference>
<dbReference type="AlphaFoldDB" id="A0A8E2AJZ0"/>
<evidence type="ECO:0000256" key="1">
    <source>
        <dbReference type="SAM" id="Phobius"/>
    </source>
</evidence>
<protein>
    <submittedName>
        <fullName evidence="2">Uncharacterized protein</fullName>
    </submittedName>
</protein>
<keyword evidence="1" id="KW-0812">Transmembrane</keyword>
<gene>
    <name evidence="2" type="ORF">OBBRIDRAFT_377900</name>
</gene>